<evidence type="ECO:0000256" key="4">
    <source>
        <dbReference type="ARBA" id="ARBA00023136"/>
    </source>
</evidence>
<evidence type="ECO:0000313" key="6">
    <source>
        <dbReference type="EMBL" id="PZO89029.1"/>
    </source>
</evidence>
<dbReference type="Pfam" id="PF13564">
    <property type="entry name" value="DoxX_2"/>
    <property type="match status" value="1"/>
</dbReference>
<dbReference type="Proteomes" id="UP000249557">
    <property type="component" value="Unassembled WGS sequence"/>
</dbReference>
<gene>
    <name evidence="6" type="ORF">DI626_00315</name>
</gene>
<evidence type="ECO:0000313" key="7">
    <source>
        <dbReference type="Proteomes" id="UP000249557"/>
    </source>
</evidence>
<keyword evidence="3 5" id="KW-1133">Transmembrane helix</keyword>
<feature type="transmembrane region" description="Helical" evidence="5">
    <location>
        <begin position="45"/>
        <end position="63"/>
    </location>
</feature>
<dbReference type="GO" id="GO:0016020">
    <property type="term" value="C:membrane"/>
    <property type="evidence" value="ECO:0007669"/>
    <property type="project" value="UniProtKB-SubCell"/>
</dbReference>
<organism evidence="6 7">
    <name type="scientific">Micavibrio aeruginosavorus</name>
    <dbReference type="NCBI Taxonomy" id="349221"/>
    <lineage>
        <taxon>Bacteria</taxon>
        <taxon>Pseudomonadati</taxon>
        <taxon>Bdellovibrionota</taxon>
        <taxon>Bdellovibrionia</taxon>
        <taxon>Bdellovibrionales</taxon>
        <taxon>Pseudobdellovibrionaceae</taxon>
        <taxon>Micavibrio</taxon>
    </lineage>
</organism>
<name>A0A2W5A957_9BACT</name>
<reference evidence="6 7" key="1">
    <citation type="submission" date="2017-08" db="EMBL/GenBank/DDBJ databases">
        <title>Infants hospitalized years apart are colonized by the same room-sourced microbial strains.</title>
        <authorList>
            <person name="Brooks B."/>
            <person name="Olm M.R."/>
            <person name="Firek B.A."/>
            <person name="Baker R."/>
            <person name="Thomas B.C."/>
            <person name="Morowitz M.J."/>
            <person name="Banfield J.F."/>
        </authorList>
    </citation>
    <scope>NUCLEOTIDE SEQUENCE [LARGE SCALE GENOMIC DNA]</scope>
    <source>
        <strain evidence="6">S2_018_000_R2_104</strain>
    </source>
</reference>
<dbReference type="AlphaFoldDB" id="A0A2W5A957"/>
<feature type="transmembrane region" description="Helical" evidence="5">
    <location>
        <begin position="94"/>
        <end position="112"/>
    </location>
</feature>
<comment type="caution">
    <text evidence="6">The sequence shown here is derived from an EMBL/GenBank/DDBJ whole genome shotgun (WGS) entry which is preliminary data.</text>
</comment>
<sequence length="115" mass="12714">MIEGLEIGNILTWILAAFFIIGGIVNWIAPKPIRKEYARWGYPSWFHYVTAILEIAAAALLIFPETKLWGCGLGAAVMAAALGTLVIHREYAHGIAPAMVFILSLLNGWMLFKDL</sequence>
<dbReference type="InterPro" id="IPR032808">
    <property type="entry name" value="DoxX"/>
</dbReference>
<protein>
    <submittedName>
        <fullName evidence="6">DoxX family protein</fullName>
    </submittedName>
</protein>
<keyword evidence="4 5" id="KW-0472">Membrane</keyword>
<evidence type="ECO:0000256" key="3">
    <source>
        <dbReference type="ARBA" id="ARBA00022989"/>
    </source>
</evidence>
<feature type="transmembrane region" description="Helical" evidence="5">
    <location>
        <begin position="7"/>
        <end position="29"/>
    </location>
</feature>
<proteinExistence type="predicted"/>
<accession>A0A2W5A957</accession>
<evidence type="ECO:0000256" key="5">
    <source>
        <dbReference type="SAM" id="Phobius"/>
    </source>
</evidence>
<comment type="subcellular location">
    <subcellularLocation>
        <location evidence="1">Membrane</location>
        <topology evidence="1">Multi-pass membrane protein</topology>
    </subcellularLocation>
</comment>
<keyword evidence="2 5" id="KW-0812">Transmembrane</keyword>
<dbReference type="EMBL" id="QFNK01000002">
    <property type="protein sequence ID" value="PZO89029.1"/>
    <property type="molecule type" value="Genomic_DNA"/>
</dbReference>
<evidence type="ECO:0000256" key="1">
    <source>
        <dbReference type="ARBA" id="ARBA00004141"/>
    </source>
</evidence>
<evidence type="ECO:0000256" key="2">
    <source>
        <dbReference type="ARBA" id="ARBA00022692"/>
    </source>
</evidence>
<feature type="transmembrane region" description="Helical" evidence="5">
    <location>
        <begin position="68"/>
        <end position="88"/>
    </location>
</feature>